<dbReference type="Pfam" id="PF02643">
    <property type="entry name" value="DUF192"/>
    <property type="match status" value="1"/>
</dbReference>
<dbReference type="Proteomes" id="UP000034803">
    <property type="component" value="Unassembled WGS sequence"/>
</dbReference>
<evidence type="ECO:0000313" key="2">
    <source>
        <dbReference type="Proteomes" id="UP000034803"/>
    </source>
</evidence>
<dbReference type="PANTHER" id="PTHR37953:SF1">
    <property type="entry name" value="UPF0127 PROTEIN MJ1496"/>
    <property type="match status" value="1"/>
</dbReference>
<proteinExistence type="predicted"/>
<dbReference type="PANTHER" id="PTHR37953">
    <property type="entry name" value="UPF0127 PROTEIN MJ1496"/>
    <property type="match status" value="1"/>
</dbReference>
<dbReference type="InterPro" id="IPR038695">
    <property type="entry name" value="Saro_0823-like_sf"/>
</dbReference>
<evidence type="ECO:0008006" key="3">
    <source>
        <dbReference type="Google" id="ProtNLM"/>
    </source>
</evidence>
<sequence>MFKSLFLPLIAVAVFITFVGLLSQGKLNNFFPSKATELTVNTKILKINNLQIDVELAKTNIERAKGLGGRDKLGENSGMLFVFDDGSKPTFWMKDTKIALDIIWINDKKIIKIDKNVQPEIGIEDSKLIRYSAPSSINYVLEVNAGFSDKNKLEIGDSVNLIE</sequence>
<organism evidence="1 2">
    <name type="scientific">Candidatus Woesebacteria bacterium GW2011_GWC2_31_9</name>
    <dbReference type="NCBI Taxonomy" id="1618586"/>
    <lineage>
        <taxon>Bacteria</taxon>
        <taxon>Candidatus Woeseibacteriota</taxon>
    </lineage>
</organism>
<evidence type="ECO:0000313" key="1">
    <source>
        <dbReference type="EMBL" id="KKP31550.1"/>
    </source>
</evidence>
<reference evidence="1 2" key="1">
    <citation type="journal article" date="2015" name="Nature">
        <title>rRNA introns, odd ribosomes, and small enigmatic genomes across a large radiation of phyla.</title>
        <authorList>
            <person name="Brown C.T."/>
            <person name="Hug L.A."/>
            <person name="Thomas B.C."/>
            <person name="Sharon I."/>
            <person name="Castelle C.J."/>
            <person name="Singh A."/>
            <person name="Wilkins M.J."/>
            <person name="Williams K.H."/>
            <person name="Banfield J.F."/>
        </authorList>
    </citation>
    <scope>NUCLEOTIDE SEQUENCE [LARGE SCALE GENOMIC DNA]</scope>
</reference>
<protein>
    <recommendedName>
        <fullName evidence="3">DUF192 domain-containing protein</fullName>
    </recommendedName>
</protein>
<gene>
    <name evidence="1" type="ORF">UR21_C0008G0027</name>
</gene>
<dbReference type="InterPro" id="IPR003795">
    <property type="entry name" value="DUF192"/>
</dbReference>
<dbReference type="Gene3D" id="2.60.120.1140">
    <property type="entry name" value="Protein of unknown function DUF192"/>
    <property type="match status" value="1"/>
</dbReference>
<dbReference type="EMBL" id="LBOI01000008">
    <property type="protein sequence ID" value="KKP31550.1"/>
    <property type="molecule type" value="Genomic_DNA"/>
</dbReference>
<name>A0A0G0AYB5_9BACT</name>
<dbReference type="AlphaFoldDB" id="A0A0G0AYB5"/>
<comment type="caution">
    <text evidence="1">The sequence shown here is derived from an EMBL/GenBank/DDBJ whole genome shotgun (WGS) entry which is preliminary data.</text>
</comment>
<accession>A0A0G0AYB5</accession>